<comment type="caution">
    <text evidence="3">The sequence shown here is derived from an EMBL/GenBank/DDBJ whole genome shotgun (WGS) entry which is preliminary data.</text>
</comment>
<protein>
    <submittedName>
        <fullName evidence="3">Glycosyltransferase</fullName>
    </submittedName>
</protein>
<dbReference type="PANTHER" id="PTHR12526">
    <property type="entry name" value="GLYCOSYLTRANSFERASE"/>
    <property type="match status" value="1"/>
</dbReference>
<keyword evidence="4" id="KW-1185">Reference proteome</keyword>
<dbReference type="RefSeq" id="WP_179907354.1">
    <property type="nucleotide sequence ID" value="NZ_JACBXS010000052.1"/>
</dbReference>
<organism evidence="3 4">
    <name type="scientific">Rhabdonatronobacter sediminivivens</name>
    <dbReference type="NCBI Taxonomy" id="2743469"/>
    <lineage>
        <taxon>Bacteria</taxon>
        <taxon>Pseudomonadati</taxon>
        <taxon>Pseudomonadota</taxon>
        <taxon>Alphaproteobacteria</taxon>
        <taxon>Rhodobacterales</taxon>
        <taxon>Paracoccaceae</taxon>
        <taxon>Rhabdonatronobacter</taxon>
    </lineage>
</organism>
<dbReference type="InterPro" id="IPR028098">
    <property type="entry name" value="Glyco_trans_4-like_N"/>
</dbReference>
<dbReference type="Pfam" id="PF00534">
    <property type="entry name" value="Glycos_transf_1"/>
    <property type="match status" value="1"/>
</dbReference>
<dbReference type="PANTHER" id="PTHR12526:SF636">
    <property type="entry name" value="BLL3647 PROTEIN"/>
    <property type="match status" value="1"/>
</dbReference>
<dbReference type="InterPro" id="IPR001296">
    <property type="entry name" value="Glyco_trans_1"/>
</dbReference>
<dbReference type="AlphaFoldDB" id="A0A7Z0I2E2"/>
<dbReference type="CDD" id="cd03811">
    <property type="entry name" value="GT4_GT28_WabH-like"/>
    <property type="match status" value="1"/>
</dbReference>
<evidence type="ECO:0000259" key="2">
    <source>
        <dbReference type="Pfam" id="PF13439"/>
    </source>
</evidence>
<name>A0A7Z0I2E2_9RHOB</name>
<dbReference type="Pfam" id="PF13439">
    <property type="entry name" value="Glyco_transf_4"/>
    <property type="match status" value="1"/>
</dbReference>
<sequence>MTELSGKPILIYLKSLSGGAGKSAAQYASTLVSLGHRVTLAAGQVDAGLAAGLPPQVALTTLGMRAQIPPLGGLVGIIRKLRPGIVLVVGMTNGATLALALALARARPLVIHREANAPRALLASMSPLRRLLGRMSARIAYARADIIICLTQGMKQEIEADWRVAPDQLRLIPNGVALPRMAPDPRPLSNPPVILTVARLSVQKDIPTLLRAFALLRARREVQLQIAGDGPERTALEALVAELGIAQDVTFLGHVSDPAPLYHAAHVTVLSSVFEGFPNTLIEALAQGCPVVATDCPTGPAEVIDSDAVGYLARMRDPEDLAAKLEQALDRNFDPAALRARAEHFSENRLRERIKRLFETLDGQGASAYRCQMPQHSRSVP</sequence>
<accession>A0A7Z0I2E2</accession>
<evidence type="ECO:0000313" key="4">
    <source>
        <dbReference type="Proteomes" id="UP000529417"/>
    </source>
</evidence>
<dbReference type="EMBL" id="JACBXS010000052">
    <property type="protein sequence ID" value="NYS26560.1"/>
    <property type="molecule type" value="Genomic_DNA"/>
</dbReference>
<dbReference type="Proteomes" id="UP000529417">
    <property type="component" value="Unassembled WGS sequence"/>
</dbReference>
<evidence type="ECO:0000259" key="1">
    <source>
        <dbReference type="Pfam" id="PF00534"/>
    </source>
</evidence>
<evidence type="ECO:0000313" key="3">
    <source>
        <dbReference type="EMBL" id="NYS26560.1"/>
    </source>
</evidence>
<keyword evidence="3" id="KW-0808">Transferase</keyword>
<dbReference type="GO" id="GO:0016757">
    <property type="term" value="F:glycosyltransferase activity"/>
    <property type="evidence" value="ECO:0007669"/>
    <property type="project" value="TreeGrafter"/>
</dbReference>
<reference evidence="3 4" key="1">
    <citation type="journal article" date="2000" name="Arch. Microbiol.">
        <title>Rhodobaca bogoriensis gen. nov. and sp. nov., an alkaliphilic purple nonsulfur bacterium from African Rift Valley soda lakes.</title>
        <authorList>
            <person name="Milford A.D."/>
            <person name="Achenbach L.A."/>
            <person name="Jung D.O."/>
            <person name="Madigan M.T."/>
        </authorList>
    </citation>
    <scope>NUCLEOTIDE SEQUENCE [LARGE SCALE GENOMIC DNA]</scope>
    <source>
        <strain evidence="3 4">2376</strain>
    </source>
</reference>
<gene>
    <name evidence="3" type="ORF">HUK65_16360</name>
</gene>
<feature type="domain" description="Glycosyltransferase subfamily 4-like N-terminal" evidence="2">
    <location>
        <begin position="18"/>
        <end position="177"/>
    </location>
</feature>
<dbReference type="SUPFAM" id="SSF53756">
    <property type="entry name" value="UDP-Glycosyltransferase/glycogen phosphorylase"/>
    <property type="match status" value="1"/>
</dbReference>
<dbReference type="Gene3D" id="3.40.50.2000">
    <property type="entry name" value="Glycogen Phosphorylase B"/>
    <property type="match status" value="2"/>
</dbReference>
<proteinExistence type="predicted"/>
<feature type="domain" description="Glycosyl transferase family 1" evidence="1">
    <location>
        <begin position="189"/>
        <end position="342"/>
    </location>
</feature>